<evidence type="ECO:0000256" key="2">
    <source>
        <dbReference type="ARBA" id="ARBA00023125"/>
    </source>
</evidence>
<evidence type="ECO:0000313" key="5">
    <source>
        <dbReference type="EMBL" id="MBD7975678.1"/>
    </source>
</evidence>
<gene>
    <name evidence="5" type="ORF">H9642_00570</name>
</gene>
<reference evidence="5 6" key="1">
    <citation type="submission" date="2020-08" db="EMBL/GenBank/DDBJ databases">
        <title>A Genomic Blueprint of the Chicken Gut Microbiome.</title>
        <authorList>
            <person name="Gilroy R."/>
            <person name="Ravi A."/>
            <person name="Getino M."/>
            <person name="Pursley I."/>
            <person name="Horton D.L."/>
            <person name="Alikhan N.-F."/>
            <person name="Baker D."/>
            <person name="Gharbi K."/>
            <person name="Hall N."/>
            <person name="Watson M."/>
            <person name="Adriaenssens E.M."/>
            <person name="Foster-Nyarko E."/>
            <person name="Jarju S."/>
            <person name="Secka A."/>
            <person name="Antonio M."/>
            <person name="Oren A."/>
            <person name="Chaudhuri R."/>
            <person name="La Ragione R.M."/>
            <person name="Hildebrand F."/>
            <person name="Pallen M.J."/>
        </authorList>
    </citation>
    <scope>NUCLEOTIDE SEQUENCE [LARGE SCALE GENOMIC DNA]</scope>
    <source>
        <strain evidence="5 6">Sa2CUA2</strain>
    </source>
</reference>
<keyword evidence="3" id="KW-0804">Transcription</keyword>
<dbReference type="InterPro" id="IPR018060">
    <property type="entry name" value="HTH_AraC"/>
</dbReference>
<organism evidence="5 6">
    <name type="scientific">Serpens gallinarum</name>
    <dbReference type="NCBI Taxonomy" id="2763075"/>
    <lineage>
        <taxon>Bacteria</taxon>
        <taxon>Pseudomonadati</taxon>
        <taxon>Pseudomonadota</taxon>
        <taxon>Gammaproteobacteria</taxon>
        <taxon>Pseudomonadales</taxon>
        <taxon>Pseudomonadaceae</taxon>
        <taxon>Pseudomonas</taxon>
    </lineage>
</organism>
<dbReference type="RefSeq" id="WP_251834470.1">
    <property type="nucleotide sequence ID" value="NZ_JACSQG010000001.1"/>
</dbReference>
<dbReference type="PROSITE" id="PS01124">
    <property type="entry name" value="HTH_ARAC_FAMILY_2"/>
    <property type="match status" value="1"/>
</dbReference>
<comment type="caution">
    <text evidence="5">The sequence shown here is derived from an EMBL/GenBank/DDBJ whole genome shotgun (WGS) entry which is preliminary data.</text>
</comment>
<dbReference type="InterPro" id="IPR018062">
    <property type="entry name" value="HTH_AraC-typ_CS"/>
</dbReference>
<dbReference type="Pfam" id="PF12833">
    <property type="entry name" value="HTH_18"/>
    <property type="match status" value="1"/>
</dbReference>
<dbReference type="SUPFAM" id="SSF46689">
    <property type="entry name" value="Homeodomain-like"/>
    <property type="match status" value="2"/>
</dbReference>
<evidence type="ECO:0000259" key="4">
    <source>
        <dbReference type="PROSITE" id="PS01124"/>
    </source>
</evidence>
<proteinExistence type="predicted"/>
<dbReference type="SMART" id="SM00342">
    <property type="entry name" value="HTH_ARAC"/>
    <property type="match status" value="1"/>
</dbReference>
<dbReference type="EMBL" id="JACSQG010000001">
    <property type="protein sequence ID" value="MBD7975678.1"/>
    <property type="molecule type" value="Genomic_DNA"/>
</dbReference>
<dbReference type="SUPFAM" id="SSF51182">
    <property type="entry name" value="RmlC-like cupins"/>
    <property type="match status" value="1"/>
</dbReference>
<evidence type="ECO:0000256" key="1">
    <source>
        <dbReference type="ARBA" id="ARBA00023015"/>
    </source>
</evidence>
<dbReference type="Proteomes" id="UP000611945">
    <property type="component" value="Unassembled WGS sequence"/>
</dbReference>
<protein>
    <submittedName>
        <fullName evidence="5">AraC family transcriptional regulator</fullName>
    </submittedName>
</protein>
<dbReference type="PANTHER" id="PTHR11019">
    <property type="entry name" value="HTH-TYPE TRANSCRIPTIONAL REGULATOR NIMR"/>
    <property type="match status" value="1"/>
</dbReference>
<dbReference type="InterPro" id="IPR032783">
    <property type="entry name" value="AraC_lig"/>
</dbReference>
<evidence type="ECO:0000313" key="6">
    <source>
        <dbReference type="Proteomes" id="UP000611945"/>
    </source>
</evidence>
<keyword evidence="2" id="KW-0238">DNA-binding</keyword>
<sequence length="313" mass="34128">MDALSSVLTTVHLSAGAFLHAEFTAPWCIRSQVGPEDFSSQGLPPAHLMAYHYVLAGRLLLSVGEAPPLAVEAGEIILLPRNPPHILASATQLPVQIIDHLLQPPDGPGLAHLRYGGGGATTEVICGYIGCEVPDNPLLRTLPDILTLRIADGAWIEQSFQRAAREAASQRPGSVTALSKLAELLFIEAVRHYLDTSSNREHGWLAGLRDPQVGKALALLHGQHARHWTTEALASAVGLSRSAFAERFTQLIGQPPMRYLCHWRLLLAAQQLREGRTLARIAEEVGYASEAALNRAFRQHFGLPPAAWRRRYA</sequence>
<name>A0ABR8TIT6_9PSED</name>
<keyword evidence="6" id="KW-1185">Reference proteome</keyword>
<dbReference type="Pfam" id="PF12852">
    <property type="entry name" value="Cupin_6"/>
    <property type="match status" value="1"/>
</dbReference>
<accession>A0ABR8TIT6</accession>
<dbReference type="PROSITE" id="PS00041">
    <property type="entry name" value="HTH_ARAC_FAMILY_1"/>
    <property type="match status" value="1"/>
</dbReference>
<dbReference type="Gene3D" id="1.10.10.60">
    <property type="entry name" value="Homeodomain-like"/>
    <property type="match status" value="2"/>
</dbReference>
<dbReference type="PANTHER" id="PTHR11019:SF159">
    <property type="entry name" value="TRANSCRIPTIONAL REGULATOR-RELATED"/>
    <property type="match status" value="1"/>
</dbReference>
<keyword evidence="1" id="KW-0805">Transcription regulation</keyword>
<evidence type="ECO:0000256" key="3">
    <source>
        <dbReference type="ARBA" id="ARBA00023163"/>
    </source>
</evidence>
<dbReference type="InterPro" id="IPR011051">
    <property type="entry name" value="RmlC_Cupin_sf"/>
</dbReference>
<feature type="domain" description="HTH araC/xylS-type" evidence="4">
    <location>
        <begin position="214"/>
        <end position="311"/>
    </location>
</feature>
<dbReference type="InterPro" id="IPR009057">
    <property type="entry name" value="Homeodomain-like_sf"/>
</dbReference>